<dbReference type="AlphaFoldDB" id="A0A172TY42"/>
<organism evidence="2 3">
    <name type="scientific">Flavisolibacter tropicus</name>
    <dbReference type="NCBI Taxonomy" id="1492898"/>
    <lineage>
        <taxon>Bacteria</taxon>
        <taxon>Pseudomonadati</taxon>
        <taxon>Bacteroidota</taxon>
        <taxon>Chitinophagia</taxon>
        <taxon>Chitinophagales</taxon>
        <taxon>Chitinophagaceae</taxon>
        <taxon>Flavisolibacter</taxon>
    </lineage>
</organism>
<dbReference type="RefSeq" id="WP_066405924.1">
    <property type="nucleotide sequence ID" value="NZ_CP011390.1"/>
</dbReference>
<evidence type="ECO:0008006" key="4">
    <source>
        <dbReference type="Google" id="ProtNLM"/>
    </source>
</evidence>
<reference evidence="2 3" key="2">
    <citation type="journal article" date="2016" name="Int. J. Syst. Evol. Microbiol.">
        <title>Flavisolibacter tropicus sp. nov., isolated from tropical soil.</title>
        <authorList>
            <person name="Lee J.J."/>
            <person name="Kang M.S."/>
            <person name="Kim G.S."/>
            <person name="Lee C.S."/>
            <person name="Lim S."/>
            <person name="Lee J."/>
            <person name="Roh S.H."/>
            <person name="Kang H."/>
            <person name="Ha J.M."/>
            <person name="Bae S."/>
            <person name="Jung H.Y."/>
            <person name="Kim M.K."/>
        </authorList>
    </citation>
    <scope>NUCLEOTIDE SEQUENCE [LARGE SCALE GENOMIC DNA]</scope>
    <source>
        <strain evidence="2 3">LCS9</strain>
    </source>
</reference>
<name>A0A172TY42_9BACT</name>
<sequence>MKKHLLITITCLALTASSFAQQPTNWDKWNWLLGQWKGEGSGQPGQGGGTFAFSFDLDKKVIVRKSHSEYPATANKPKVIHDDLMIVYLDVAGNPSKAIYFDNEGHTINYSINYADNTIILVSDKTSNTPVFRLTYTLLDNNFINTKFEMSRDGEKFITYIEGKSKRV</sequence>
<dbReference type="OrthoDB" id="677444at2"/>
<reference evidence="3" key="1">
    <citation type="submission" date="2015-01" db="EMBL/GenBank/DDBJ databases">
        <title>Flavisolibacter sp./LCS9/ whole genome sequencing.</title>
        <authorList>
            <person name="Kim M.K."/>
            <person name="Srinivasan S."/>
            <person name="Lee J.-J."/>
        </authorList>
    </citation>
    <scope>NUCLEOTIDE SEQUENCE [LARGE SCALE GENOMIC DNA]</scope>
    <source>
        <strain evidence="3">LCS9</strain>
    </source>
</reference>
<dbReference type="KEGG" id="fla:SY85_16145"/>
<feature type="chain" id="PRO_5008001370" description="DUF1794 domain-containing protein" evidence="1">
    <location>
        <begin position="21"/>
        <end position="168"/>
    </location>
</feature>
<keyword evidence="1" id="KW-0732">Signal</keyword>
<protein>
    <recommendedName>
        <fullName evidence="4">DUF1794 domain-containing protein</fullName>
    </recommendedName>
</protein>
<dbReference type="Proteomes" id="UP000077177">
    <property type="component" value="Chromosome"/>
</dbReference>
<proteinExistence type="predicted"/>
<dbReference type="STRING" id="1492898.SY85_16145"/>
<evidence type="ECO:0000313" key="2">
    <source>
        <dbReference type="EMBL" id="ANE51794.1"/>
    </source>
</evidence>
<feature type="signal peptide" evidence="1">
    <location>
        <begin position="1"/>
        <end position="20"/>
    </location>
</feature>
<dbReference type="EMBL" id="CP011390">
    <property type="protein sequence ID" value="ANE51794.1"/>
    <property type="molecule type" value="Genomic_DNA"/>
</dbReference>
<keyword evidence="3" id="KW-1185">Reference proteome</keyword>
<accession>A0A172TY42</accession>
<evidence type="ECO:0000256" key="1">
    <source>
        <dbReference type="SAM" id="SignalP"/>
    </source>
</evidence>
<evidence type="ECO:0000313" key="3">
    <source>
        <dbReference type="Proteomes" id="UP000077177"/>
    </source>
</evidence>
<gene>
    <name evidence="2" type="ORF">SY85_16145</name>
</gene>